<accession>A0ACC3YKD4</accession>
<gene>
    <name evidence="1" type="ORF">CTRU02_213312</name>
</gene>
<keyword evidence="2" id="KW-1185">Reference proteome</keyword>
<dbReference type="Proteomes" id="UP000805649">
    <property type="component" value="Unassembled WGS sequence"/>
</dbReference>
<name>A0ACC3YKD4_COLTU</name>
<sequence>MHIFLPPVSLQPSGGLLDLSARQDDSGVHVITQTIRRPTTTFVTYVTLGPGEPTPIPGNDTPEPPPAVTPAVAAPPPSRGSGSLSSVQIGAILGGVVAFVAIGLIAWYCMMVNNERRRYYYDMYDYDDSTTTSQYTASPIKSPPRPFFRPPVRPPSRRSSARYSQPPPPPPQPAPPGYKINQHPPWNLKFNGPTRTQRPHSNPKLRTAQPLKRPSMNGPRRVERPQQYGWNESRWTWNG</sequence>
<proteinExistence type="predicted"/>
<organism evidence="1 2">
    <name type="scientific">Colletotrichum truncatum</name>
    <name type="common">Anthracnose fungus</name>
    <name type="synonym">Colletotrichum capsici</name>
    <dbReference type="NCBI Taxonomy" id="5467"/>
    <lineage>
        <taxon>Eukaryota</taxon>
        <taxon>Fungi</taxon>
        <taxon>Dikarya</taxon>
        <taxon>Ascomycota</taxon>
        <taxon>Pezizomycotina</taxon>
        <taxon>Sordariomycetes</taxon>
        <taxon>Hypocreomycetidae</taxon>
        <taxon>Glomerellales</taxon>
        <taxon>Glomerellaceae</taxon>
        <taxon>Colletotrichum</taxon>
        <taxon>Colletotrichum truncatum species complex</taxon>
    </lineage>
</organism>
<comment type="caution">
    <text evidence="1">The sequence shown here is derived from an EMBL/GenBank/DDBJ whole genome shotgun (WGS) entry which is preliminary data.</text>
</comment>
<evidence type="ECO:0000313" key="2">
    <source>
        <dbReference type="Proteomes" id="UP000805649"/>
    </source>
</evidence>
<dbReference type="EMBL" id="VUJX02000009">
    <property type="protein sequence ID" value="KAL0932359.1"/>
    <property type="molecule type" value="Genomic_DNA"/>
</dbReference>
<protein>
    <submittedName>
        <fullName evidence="1">Uncharacterized protein</fullName>
    </submittedName>
</protein>
<reference evidence="1 2" key="1">
    <citation type="journal article" date="2020" name="Phytopathology">
        <title>Genome Sequence Resources of Colletotrichum truncatum, C. plurivorum, C. musicola, and C. sojae: Four Species Pathogenic to Soybean (Glycine max).</title>
        <authorList>
            <person name="Rogerio F."/>
            <person name="Boufleur T.R."/>
            <person name="Ciampi-Guillardi M."/>
            <person name="Sukno S.A."/>
            <person name="Thon M.R."/>
            <person name="Massola Junior N.S."/>
            <person name="Baroncelli R."/>
        </authorList>
    </citation>
    <scope>NUCLEOTIDE SEQUENCE [LARGE SCALE GENOMIC DNA]</scope>
    <source>
        <strain evidence="1 2">CMES1059</strain>
    </source>
</reference>
<evidence type="ECO:0000313" key="1">
    <source>
        <dbReference type="EMBL" id="KAL0932359.1"/>
    </source>
</evidence>